<protein>
    <submittedName>
        <fullName evidence="2">Phosphoglycerate mutase-like protein</fullName>
    </submittedName>
</protein>
<dbReference type="EMBL" id="KN882046">
    <property type="protein sequence ID" value="KIY45749.1"/>
    <property type="molecule type" value="Genomic_DNA"/>
</dbReference>
<dbReference type="SMART" id="SM00855">
    <property type="entry name" value="PGAM"/>
    <property type="match status" value="1"/>
</dbReference>
<reference evidence="2 3" key="1">
    <citation type="journal article" date="2015" name="Fungal Genet. Biol.">
        <title>Evolution of novel wood decay mechanisms in Agaricales revealed by the genome sequences of Fistulina hepatica and Cylindrobasidium torrendii.</title>
        <authorList>
            <person name="Floudas D."/>
            <person name="Held B.W."/>
            <person name="Riley R."/>
            <person name="Nagy L.G."/>
            <person name="Koehler G."/>
            <person name="Ransdell A.S."/>
            <person name="Younus H."/>
            <person name="Chow J."/>
            <person name="Chiniquy J."/>
            <person name="Lipzen A."/>
            <person name="Tritt A."/>
            <person name="Sun H."/>
            <person name="Haridas S."/>
            <person name="LaButti K."/>
            <person name="Ohm R.A."/>
            <person name="Kues U."/>
            <person name="Blanchette R.A."/>
            <person name="Grigoriev I.V."/>
            <person name="Minto R.E."/>
            <person name="Hibbett D.S."/>
        </authorList>
    </citation>
    <scope>NUCLEOTIDE SEQUENCE [LARGE SCALE GENOMIC DNA]</scope>
    <source>
        <strain evidence="2 3">ATCC 64428</strain>
    </source>
</reference>
<evidence type="ECO:0000256" key="1">
    <source>
        <dbReference type="PIRSR" id="PIRSR613078-2"/>
    </source>
</evidence>
<feature type="binding site" evidence="1">
    <location>
        <begin position="26"/>
        <end position="27"/>
    </location>
    <ligand>
        <name>substrate</name>
    </ligand>
</feature>
<dbReference type="CDD" id="cd07067">
    <property type="entry name" value="HP_PGM_like"/>
    <property type="match status" value="1"/>
</dbReference>
<dbReference type="GO" id="GO:0050278">
    <property type="term" value="F:sedoheptulose-bisphosphatase activity"/>
    <property type="evidence" value="ECO:0007669"/>
    <property type="project" value="TreeGrafter"/>
</dbReference>
<dbReference type="Proteomes" id="UP000054144">
    <property type="component" value="Unassembled WGS sequence"/>
</dbReference>
<dbReference type="InterPro" id="IPR013078">
    <property type="entry name" value="His_Pase_superF_clade-1"/>
</dbReference>
<dbReference type="GO" id="GO:0046390">
    <property type="term" value="P:ribose phosphate biosynthetic process"/>
    <property type="evidence" value="ECO:0007669"/>
    <property type="project" value="TreeGrafter"/>
</dbReference>
<dbReference type="SUPFAM" id="SSF53254">
    <property type="entry name" value="Phosphoglycerate mutase-like"/>
    <property type="match status" value="1"/>
</dbReference>
<sequence length="246" mass="28100">MENRPMPRLFVVRHGETEWSQQGCVTGRTDIPLTEHGVEQIRQCAPLLVGEGKVIDPKNLCTVFVSPRRRHDNLSFHHASSHKTFHLLFEGHELPHHVLTESCREWDYGDYEGLNPKEIQAIRPGWLIWRDGCPGGESIEQMQARVDSVIEQVREHHRQYFEGTVNTRDVMVVAHGHFNRCLIARWLKFDLFLGTRLNVQTGGVAVLSYNHNNLEEPALNASVIHLNSMLSFGPCLTTCVQIEPAR</sequence>
<evidence type="ECO:0000313" key="2">
    <source>
        <dbReference type="EMBL" id="KIY45749.1"/>
    </source>
</evidence>
<dbReference type="InterPro" id="IPR029033">
    <property type="entry name" value="His_PPase_superfam"/>
</dbReference>
<dbReference type="Gene3D" id="3.40.50.1240">
    <property type="entry name" value="Phosphoglycerate mutase-like"/>
    <property type="match status" value="1"/>
</dbReference>
<dbReference type="AlphaFoldDB" id="A0A0D7A5T2"/>
<accession>A0A0D7A5T2</accession>
<dbReference type="PANTHER" id="PTHR48100:SF15">
    <property type="entry name" value="SEDOHEPTULOSE 1,7-BISPHOSPHATASE"/>
    <property type="match status" value="1"/>
</dbReference>
<organism evidence="2 3">
    <name type="scientific">Fistulina hepatica ATCC 64428</name>
    <dbReference type="NCBI Taxonomy" id="1128425"/>
    <lineage>
        <taxon>Eukaryota</taxon>
        <taxon>Fungi</taxon>
        <taxon>Dikarya</taxon>
        <taxon>Basidiomycota</taxon>
        <taxon>Agaricomycotina</taxon>
        <taxon>Agaricomycetes</taxon>
        <taxon>Agaricomycetidae</taxon>
        <taxon>Agaricales</taxon>
        <taxon>Fistulinaceae</taxon>
        <taxon>Fistulina</taxon>
    </lineage>
</organism>
<name>A0A0D7A5T2_9AGAR</name>
<proteinExistence type="predicted"/>
<dbReference type="Pfam" id="PF00300">
    <property type="entry name" value="His_Phos_1"/>
    <property type="match status" value="1"/>
</dbReference>
<dbReference type="InterPro" id="IPR050275">
    <property type="entry name" value="PGM_Phosphatase"/>
</dbReference>
<keyword evidence="3" id="KW-1185">Reference proteome</keyword>
<dbReference type="OrthoDB" id="4818801at2759"/>
<evidence type="ECO:0000313" key="3">
    <source>
        <dbReference type="Proteomes" id="UP000054144"/>
    </source>
</evidence>
<dbReference type="PANTHER" id="PTHR48100">
    <property type="entry name" value="BROAD-SPECIFICITY PHOSPHATASE YOR283W-RELATED"/>
    <property type="match status" value="1"/>
</dbReference>
<gene>
    <name evidence="2" type="ORF">FISHEDRAFT_48626</name>
</gene>